<name>A0A4S8P6X5_9ACTN</name>
<keyword evidence="2" id="KW-1185">Reference proteome</keyword>
<protein>
    <submittedName>
        <fullName evidence="1">Uncharacterized protein</fullName>
    </submittedName>
</protein>
<dbReference type="Proteomes" id="UP000305792">
    <property type="component" value="Unassembled WGS sequence"/>
</dbReference>
<dbReference type="EMBL" id="STGX01000016">
    <property type="protein sequence ID" value="THV26018.1"/>
    <property type="molecule type" value="Genomic_DNA"/>
</dbReference>
<evidence type="ECO:0000313" key="2">
    <source>
        <dbReference type="Proteomes" id="UP000305792"/>
    </source>
</evidence>
<gene>
    <name evidence="1" type="ORF">E9998_20010</name>
</gene>
<evidence type="ECO:0000313" key="1">
    <source>
        <dbReference type="EMBL" id="THV26018.1"/>
    </source>
</evidence>
<reference evidence="1 2" key="1">
    <citation type="journal article" date="2018" name="Int. J. Syst. Evol. Microbiol.">
        <title>Glycomyces paridis sp. nov., isolated from the medicinal plant Paris polyphylla.</title>
        <authorList>
            <person name="Fang X.M."/>
            <person name="Bai J.L."/>
            <person name="Su J."/>
            <person name="Zhao L.L."/>
            <person name="Liu H.Y."/>
            <person name="Ma B.P."/>
            <person name="Zhang Y.Q."/>
            <person name="Yu L.Y."/>
        </authorList>
    </citation>
    <scope>NUCLEOTIDE SEQUENCE [LARGE SCALE GENOMIC DNA]</scope>
    <source>
        <strain evidence="1 2">CPCC 204357</strain>
    </source>
</reference>
<organism evidence="1 2">
    <name type="scientific">Glycomyces paridis</name>
    <dbReference type="NCBI Taxonomy" id="2126555"/>
    <lineage>
        <taxon>Bacteria</taxon>
        <taxon>Bacillati</taxon>
        <taxon>Actinomycetota</taxon>
        <taxon>Actinomycetes</taxon>
        <taxon>Glycomycetales</taxon>
        <taxon>Glycomycetaceae</taxon>
        <taxon>Glycomyces</taxon>
    </lineage>
</organism>
<dbReference type="AlphaFoldDB" id="A0A4S8P6X5"/>
<comment type="caution">
    <text evidence="1">The sequence shown here is derived from an EMBL/GenBank/DDBJ whole genome shotgun (WGS) entry which is preliminary data.</text>
</comment>
<sequence length="76" mass="8277">MQYDQLIERIQAERDQIAADYEALAERHADALDAARAAALAYRSVLYGAQDRGALDSAGTAELELTEDLHATAVDQ</sequence>
<accession>A0A4S8P6X5</accession>
<proteinExistence type="predicted"/>
<dbReference type="RefSeq" id="WP_136531466.1">
    <property type="nucleotide sequence ID" value="NZ_STGX01000016.1"/>
</dbReference>